<feature type="compositionally biased region" description="Polar residues" evidence="1">
    <location>
        <begin position="10"/>
        <end position="19"/>
    </location>
</feature>
<dbReference type="OrthoDB" id="2506484at2759"/>
<dbReference type="VEuPathDB" id="FungiDB:MELLADRAFT_104579"/>
<proteinExistence type="predicted"/>
<evidence type="ECO:0000313" key="3">
    <source>
        <dbReference type="Proteomes" id="UP000001072"/>
    </source>
</evidence>
<name>F4RF72_MELLP</name>
<dbReference type="AlphaFoldDB" id="F4RF72"/>
<sequence length="351" mass="37878">MSDYKPTPYSPSRPSNGNQARKRNHPFIVSGIFDISVKVEPDGSGQYGSCTCQTTISTLNDESPDIVEWVINATAYVGPDNQLEAGNCYYLKGRLLAFNTQATQSFYFEPDHHVFVNTSDGLPGGLANTVSVTGVGLILSRSVETVSPGKDNVTIVVKHSDYNPLNRAQESFEVQYRCNWSKLMEKLQILLVPTRKVAITGNITGWIPSSHTWVVNITGVNIMTGPENNYNSSGPLPTPSLTTPGGRSRGKIAFTGNSTNGIEPHAQPIDGPQDSSQPSSPSKGKGKAPARPRTSPLKAAQPSPVASSSKTKTSIASKAKPTRSPAKRMRVVPEEINDDADKEECDELDMM</sequence>
<dbReference type="RefSeq" id="XP_007407958.1">
    <property type="nucleotide sequence ID" value="XM_007407896.1"/>
</dbReference>
<dbReference type="InParanoid" id="F4RF72"/>
<dbReference type="EMBL" id="GL883099">
    <property type="protein sequence ID" value="EGG08984.1"/>
    <property type="molecule type" value="Genomic_DNA"/>
</dbReference>
<organism evidence="3">
    <name type="scientific">Melampsora larici-populina (strain 98AG31 / pathotype 3-4-7)</name>
    <name type="common">Poplar leaf rust fungus</name>
    <dbReference type="NCBI Taxonomy" id="747676"/>
    <lineage>
        <taxon>Eukaryota</taxon>
        <taxon>Fungi</taxon>
        <taxon>Dikarya</taxon>
        <taxon>Basidiomycota</taxon>
        <taxon>Pucciniomycotina</taxon>
        <taxon>Pucciniomycetes</taxon>
        <taxon>Pucciniales</taxon>
        <taxon>Melampsoraceae</taxon>
        <taxon>Melampsora</taxon>
    </lineage>
</organism>
<evidence type="ECO:0000313" key="2">
    <source>
        <dbReference type="EMBL" id="EGG08984.1"/>
    </source>
</evidence>
<protein>
    <submittedName>
        <fullName evidence="2">Uncharacterized protein</fullName>
    </submittedName>
</protein>
<dbReference type="GeneID" id="18922324"/>
<feature type="compositionally biased region" description="Acidic residues" evidence="1">
    <location>
        <begin position="335"/>
        <end position="351"/>
    </location>
</feature>
<accession>F4RF72</accession>
<dbReference type="HOGENOM" id="CLU_059590_0_0_1"/>
<feature type="region of interest" description="Disordered" evidence="1">
    <location>
        <begin position="1"/>
        <end position="22"/>
    </location>
</feature>
<dbReference type="KEGG" id="mlr:MELLADRAFT_104579"/>
<keyword evidence="3" id="KW-1185">Reference proteome</keyword>
<evidence type="ECO:0000256" key="1">
    <source>
        <dbReference type="SAM" id="MobiDB-lite"/>
    </source>
</evidence>
<feature type="compositionally biased region" description="Low complexity" evidence="1">
    <location>
        <begin position="270"/>
        <end position="283"/>
    </location>
</feature>
<feature type="compositionally biased region" description="Low complexity" evidence="1">
    <location>
        <begin position="306"/>
        <end position="319"/>
    </location>
</feature>
<dbReference type="Proteomes" id="UP000001072">
    <property type="component" value="Unassembled WGS sequence"/>
</dbReference>
<gene>
    <name evidence="2" type="ORF">MELLADRAFT_104579</name>
</gene>
<feature type="compositionally biased region" description="Low complexity" evidence="1">
    <location>
        <begin position="232"/>
        <end position="246"/>
    </location>
</feature>
<feature type="region of interest" description="Disordered" evidence="1">
    <location>
        <begin position="230"/>
        <end position="351"/>
    </location>
</feature>
<reference evidence="3" key="1">
    <citation type="journal article" date="2011" name="Proc. Natl. Acad. Sci. U.S.A.">
        <title>Obligate biotrophy features unraveled by the genomic analysis of rust fungi.</title>
        <authorList>
            <person name="Duplessis S."/>
            <person name="Cuomo C.A."/>
            <person name="Lin Y.-C."/>
            <person name="Aerts A."/>
            <person name="Tisserant E."/>
            <person name="Veneault-Fourrey C."/>
            <person name="Joly D.L."/>
            <person name="Hacquard S."/>
            <person name="Amselem J."/>
            <person name="Cantarel B.L."/>
            <person name="Chiu R."/>
            <person name="Coutinho P.M."/>
            <person name="Feau N."/>
            <person name="Field M."/>
            <person name="Frey P."/>
            <person name="Gelhaye E."/>
            <person name="Goldberg J."/>
            <person name="Grabherr M.G."/>
            <person name="Kodira C.D."/>
            <person name="Kohler A."/>
            <person name="Kuees U."/>
            <person name="Lindquist E.A."/>
            <person name="Lucas S.M."/>
            <person name="Mago R."/>
            <person name="Mauceli E."/>
            <person name="Morin E."/>
            <person name="Murat C."/>
            <person name="Pangilinan J.L."/>
            <person name="Park R."/>
            <person name="Pearson M."/>
            <person name="Quesneville H."/>
            <person name="Rouhier N."/>
            <person name="Sakthikumar S."/>
            <person name="Salamov A.A."/>
            <person name="Schmutz J."/>
            <person name="Selles B."/>
            <person name="Shapiro H."/>
            <person name="Tanguay P."/>
            <person name="Tuskan G.A."/>
            <person name="Henrissat B."/>
            <person name="Van de Peer Y."/>
            <person name="Rouze P."/>
            <person name="Ellis J.G."/>
            <person name="Dodds P.N."/>
            <person name="Schein J.E."/>
            <person name="Zhong S."/>
            <person name="Hamelin R.C."/>
            <person name="Grigoriev I.V."/>
            <person name="Szabo L.J."/>
            <person name="Martin F."/>
        </authorList>
    </citation>
    <scope>NUCLEOTIDE SEQUENCE [LARGE SCALE GENOMIC DNA]</scope>
    <source>
        <strain evidence="3">98AG31 / pathotype 3-4-7</strain>
    </source>
</reference>